<feature type="domain" description="BAH" evidence="14">
    <location>
        <begin position="180"/>
        <end position="293"/>
    </location>
</feature>
<dbReference type="Pfam" id="PF00004">
    <property type="entry name" value="AAA"/>
    <property type="match status" value="1"/>
</dbReference>
<dbReference type="Pfam" id="PF01426">
    <property type="entry name" value="BAH"/>
    <property type="match status" value="1"/>
</dbReference>
<feature type="non-terminal residue" evidence="15">
    <location>
        <position position="1"/>
    </location>
</feature>
<comment type="function">
    <text evidence="12">Component of the origin recognition complex (ORC) that binds origins of replication. DNA-binding is ATP-dependent, however specific DNA sequences that define origins of replication have not been identified so far. ORC is required to assemble the pre-replication complex necessary to initiate DNA replication.</text>
</comment>
<dbReference type="SUPFAM" id="SSF52540">
    <property type="entry name" value="P-loop containing nucleoside triphosphate hydrolases"/>
    <property type="match status" value="1"/>
</dbReference>
<evidence type="ECO:0000259" key="14">
    <source>
        <dbReference type="PROSITE" id="PS51038"/>
    </source>
</evidence>
<keyword evidence="4" id="KW-0479">Metal-binding</keyword>
<comment type="caution">
    <text evidence="15">The sequence shown here is derived from an EMBL/GenBank/DDBJ whole genome shotgun (WGS) entry which is preliminary data.</text>
</comment>
<dbReference type="Proteomes" id="UP000257109">
    <property type="component" value="Unassembled WGS sequence"/>
</dbReference>
<feature type="region of interest" description="Disordered" evidence="13">
    <location>
        <begin position="298"/>
        <end position="324"/>
    </location>
</feature>
<feature type="compositionally biased region" description="Acidic residues" evidence="13">
    <location>
        <begin position="303"/>
        <end position="324"/>
    </location>
</feature>
<evidence type="ECO:0000256" key="10">
    <source>
        <dbReference type="ARBA" id="ARBA00023125"/>
    </source>
</evidence>
<keyword evidence="10 12" id="KW-0238">DNA-binding</keyword>
<comment type="similarity">
    <text evidence="2 12">Belongs to the ORC1 family.</text>
</comment>
<evidence type="ECO:0000256" key="3">
    <source>
        <dbReference type="ARBA" id="ARBA00022705"/>
    </source>
</evidence>
<dbReference type="GO" id="GO:0033314">
    <property type="term" value="P:mitotic DNA replication checkpoint signaling"/>
    <property type="evidence" value="ECO:0007669"/>
    <property type="project" value="TreeGrafter"/>
</dbReference>
<dbReference type="GO" id="GO:0005664">
    <property type="term" value="C:nuclear origin of replication recognition complex"/>
    <property type="evidence" value="ECO:0007669"/>
    <property type="project" value="TreeGrafter"/>
</dbReference>
<dbReference type="InterPro" id="IPR001025">
    <property type="entry name" value="BAH_dom"/>
</dbReference>
<organism evidence="15 16">
    <name type="scientific">Mucuna pruriens</name>
    <name type="common">Velvet bean</name>
    <name type="synonym">Dolichos pruriens</name>
    <dbReference type="NCBI Taxonomy" id="157652"/>
    <lineage>
        <taxon>Eukaryota</taxon>
        <taxon>Viridiplantae</taxon>
        <taxon>Streptophyta</taxon>
        <taxon>Embryophyta</taxon>
        <taxon>Tracheophyta</taxon>
        <taxon>Spermatophyta</taxon>
        <taxon>Magnoliopsida</taxon>
        <taxon>eudicotyledons</taxon>
        <taxon>Gunneridae</taxon>
        <taxon>Pentapetalae</taxon>
        <taxon>rosids</taxon>
        <taxon>fabids</taxon>
        <taxon>Fabales</taxon>
        <taxon>Fabaceae</taxon>
        <taxon>Papilionoideae</taxon>
        <taxon>50 kb inversion clade</taxon>
        <taxon>NPAAA clade</taxon>
        <taxon>indigoferoid/millettioid clade</taxon>
        <taxon>Phaseoleae</taxon>
        <taxon>Mucuna</taxon>
    </lineage>
</organism>
<dbReference type="Gene3D" id="3.40.50.300">
    <property type="entry name" value="P-loop containing nucleotide triphosphate hydrolases"/>
    <property type="match status" value="1"/>
</dbReference>
<dbReference type="STRING" id="157652.A0A371FTM6"/>
<dbReference type="EMBL" id="QJKJ01007850">
    <property type="protein sequence ID" value="RDX81697.1"/>
    <property type="molecule type" value="Genomic_DNA"/>
</dbReference>
<keyword evidence="9" id="KW-0460">Magnesium</keyword>
<protein>
    <recommendedName>
        <fullName evidence="12">Origin recognition complex subunit 1</fullName>
    </recommendedName>
</protein>
<accession>A0A371FTM6</accession>
<dbReference type="AlphaFoldDB" id="A0A371FTM6"/>
<dbReference type="PROSITE" id="PS51038">
    <property type="entry name" value="BAH"/>
    <property type="match status" value="1"/>
</dbReference>
<keyword evidence="5 12" id="KW-0547">Nucleotide-binding</keyword>
<comment type="subcellular location">
    <subcellularLocation>
        <location evidence="1 12">Nucleus</location>
    </subcellularLocation>
</comment>
<name>A0A371FTM6_MUCPR</name>
<dbReference type="GO" id="GO:0003682">
    <property type="term" value="F:chromatin binding"/>
    <property type="evidence" value="ECO:0007669"/>
    <property type="project" value="InterPro"/>
</dbReference>
<dbReference type="InterPro" id="IPR050311">
    <property type="entry name" value="ORC1/CDC6"/>
</dbReference>
<sequence length="678" mass="78348">MTATPSKSFQIPAKFKLRSQSNPKSSLATTLTPQTLNLSSSIPPTLLIGGLDDPSIMSRILAKTKSRFPLLITIHLRVTPAPSEKRSTRKRNREGETSVVTRAKRGKSQKHVQNCPRSACITKVGEFELGDDVSVRRREDAYSDDEDAYSDDCLGGFHLKCLAPPLKDVPEGNWICGFCEARKMGREVEFPKPPKGKKLVRTMREKLLSNDNYWCRMWWYTIPEETSVGRQSHNLRRELYRSNDFADIEMESVLIHCYVMTPQEYAKAGNEGDDVFLCEYEYDIHWHSFKRLADIDSERENGEETDSDEDWNLDNESDSDTYEDVEYEQENIKNAQSHSSISHHLAAKINVHMIQNLHKRRFFGLQKIGLTNRLILREQRLHCCWRRCVNLYLVEISMLKFEHDFKYFISLSEVNQNMLLFREMEEITTFMKGAISDEQCLGRCLYIHGVPGTGKTMSVLSVMRSLKSEVDAGNIKPYSFVEINGLKLASPENIYRVIYEALNGHRVSWKKALHMLNERFVEGKKTREEADRPCILLIDELDLLVSRNQSVLYNILDWPTMPHFKIIVIGIANTMDLPEKLLPRISSRMGIQRLCFGPYNYQQLQEINSSRLKGIDVFEKQAVEFASRKRSQEMHVVLWRYAAEIADYRMKKLISNPDFGTADNISYGATSYVQREKR</sequence>
<evidence type="ECO:0000256" key="11">
    <source>
        <dbReference type="ARBA" id="ARBA00023242"/>
    </source>
</evidence>
<dbReference type="SUPFAM" id="SSF57903">
    <property type="entry name" value="FYVE/PHD zinc finger"/>
    <property type="match status" value="1"/>
</dbReference>
<dbReference type="InterPro" id="IPR003593">
    <property type="entry name" value="AAA+_ATPase"/>
</dbReference>
<evidence type="ECO:0000256" key="5">
    <source>
        <dbReference type="ARBA" id="ARBA00022741"/>
    </source>
</evidence>
<dbReference type="PANTHER" id="PTHR10763:SF23">
    <property type="entry name" value="ORIGIN RECOGNITION COMPLEX SUBUNIT 1"/>
    <property type="match status" value="1"/>
</dbReference>
<dbReference type="FunFam" id="3.40.50.300:FF:000199">
    <property type="entry name" value="Origin recognition complex subunit 1"/>
    <property type="match status" value="1"/>
</dbReference>
<evidence type="ECO:0000313" key="15">
    <source>
        <dbReference type="EMBL" id="RDX81697.1"/>
    </source>
</evidence>
<evidence type="ECO:0000256" key="9">
    <source>
        <dbReference type="ARBA" id="ARBA00022842"/>
    </source>
</evidence>
<evidence type="ECO:0000313" key="16">
    <source>
        <dbReference type="Proteomes" id="UP000257109"/>
    </source>
</evidence>
<dbReference type="InterPro" id="IPR011011">
    <property type="entry name" value="Znf_FYVE_PHD"/>
</dbReference>
<dbReference type="PANTHER" id="PTHR10763">
    <property type="entry name" value="CELL DIVISION CONTROL PROTEIN 6-RELATED"/>
    <property type="match status" value="1"/>
</dbReference>
<dbReference type="GO" id="GO:0008270">
    <property type="term" value="F:zinc ion binding"/>
    <property type="evidence" value="ECO:0007669"/>
    <property type="project" value="UniProtKB-KW"/>
</dbReference>
<keyword evidence="6" id="KW-0863">Zinc-finger</keyword>
<evidence type="ECO:0000256" key="13">
    <source>
        <dbReference type="SAM" id="MobiDB-lite"/>
    </source>
</evidence>
<dbReference type="InterPro" id="IPR003959">
    <property type="entry name" value="ATPase_AAA_core"/>
</dbReference>
<dbReference type="InterPro" id="IPR043151">
    <property type="entry name" value="BAH_sf"/>
</dbReference>
<evidence type="ECO:0000256" key="4">
    <source>
        <dbReference type="ARBA" id="ARBA00022723"/>
    </source>
</evidence>
<proteinExistence type="inferred from homology"/>
<reference evidence="15" key="1">
    <citation type="submission" date="2018-05" db="EMBL/GenBank/DDBJ databases">
        <title>Draft genome of Mucuna pruriens seed.</title>
        <authorList>
            <person name="Nnadi N.E."/>
            <person name="Vos R."/>
            <person name="Hasami M.H."/>
            <person name="Devisetty U.K."/>
            <person name="Aguiy J.C."/>
        </authorList>
    </citation>
    <scope>NUCLEOTIDE SEQUENCE [LARGE SCALE GENOMIC DNA]</scope>
    <source>
        <strain evidence="15">JCA_2017</strain>
    </source>
</reference>
<dbReference type="SMART" id="SM00382">
    <property type="entry name" value="AAA"/>
    <property type="match status" value="1"/>
</dbReference>
<dbReference type="GO" id="GO:0005524">
    <property type="term" value="F:ATP binding"/>
    <property type="evidence" value="ECO:0007669"/>
    <property type="project" value="UniProtKB-KW"/>
</dbReference>
<dbReference type="OrthoDB" id="1926878at2759"/>
<dbReference type="GO" id="GO:0003688">
    <property type="term" value="F:DNA replication origin binding"/>
    <property type="evidence" value="ECO:0007669"/>
    <property type="project" value="TreeGrafter"/>
</dbReference>
<evidence type="ECO:0000256" key="8">
    <source>
        <dbReference type="ARBA" id="ARBA00022840"/>
    </source>
</evidence>
<keyword evidence="16" id="KW-1185">Reference proteome</keyword>
<gene>
    <name evidence="15" type="primary">ORC1A</name>
    <name evidence="15" type="ORF">CR513_37584</name>
</gene>
<dbReference type="InterPro" id="IPR013083">
    <property type="entry name" value="Znf_RING/FYVE/PHD"/>
</dbReference>
<feature type="region of interest" description="Disordered" evidence="13">
    <location>
        <begin position="81"/>
        <end position="112"/>
    </location>
</feature>
<dbReference type="Gene3D" id="3.30.40.10">
    <property type="entry name" value="Zinc/RING finger domain, C3HC4 (zinc finger)"/>
    <property type="match status" value="1"/>
</dbReference>
<evidence type="ECO:0000256" key="2">
    <source>
        <dbReference type="ARBA" id="ARBA00008398"/>
    </source>
</evidence>
<keyword evidence="11 12" id="KW-0539">Nucleus</keyword>
<dbReference type="GO" id="GO:0006270">
    <property type="term" value="P:DNA replication initiation"/>
    <property type="evidence" value="ECO:0007669"/>
    <property type="project" value="TreeGrafter"/>
</dbReference>
<keyword evidence="3 12" id="KW-0235">DNA replication</keyword>
<keyword evidence="7" id="KW-0862">Zinc</keyword>
<evidence type="ECO:0000256" key="1">
    <source>
        <dbReference type="ARBA" id="ARBA00004123"/>
    </source>
</evidence>
<evidence type="ECO:0000256" key="12">
    <source>
        <dbReference type="RuleBase" id="RU365058"/>
    </source>
</evidence>
<evidence type="ECO:0000256" key="7">
    <source>
        <dbReference type="ARBA" id="ARBA00022833"/>
    </source>
</evidence>
<evidence type="ECO:0000256" key="6">
    <source>
        <dbReference type="ARBA" id="ARBA00022771"/>
    </source>
</evidence>
<dbReference type="SMART" id="SM00439">
    <property type="entry name" value="BAH"/>
    <property type="match status" value="1"/>
</dbReference>
<dbReference type="GO" id="GO:0016887">
    <property type="term" value="F:ATP hydrolysis activity"/>
    <property type="evidence" value="ECO:0007669"/>
    <property type="project" value="InterPro"/>
</dbReference>
<dbReference type="InterPro" id="IPR027417">
    <property type="entry name" value="P-loop_NTPase"/>
</dbReference>
<dbReference type="Gene3D" id="2.30.30.490">
    <property type="match status" value="1"/>
</dbReference>
<comment type="subunit">
    <text evidence="12">Component of the origin recognition complex (ORC) composed of at least ORC1, ORC2, ORC3, ORC4, ORC5 and ORC6. ORC is regulated in a cell-cycle and development dependent manner. It is sequentially assembled at the exit from anaphase of mitosis and disassembled as cells enter S phase. Binds unmodified and methylated histone H3.</text>
</comment>
<keyword evidence="8 12" id="KW-0067">ATP-binding</keyword>